<sequence>MLPVASSMTDGCWMWRSHWLVDITVDLAAGRTLVIEYDGSYWHADKVTVDIEKSRDLLAAGYLVARLRESPLPSLAINDPAYAEFVVHSAVPAPDATIERVKQWALGKTHKTR</sequence>
<name>A0ACD4ZBW0_9ACTN</name>
<accession>A0ACD4ZBW0</accession>
<organism evidence="1 2">
    <name type="scientific">Streptomyces scopuliridis</name>
    <dbReference type="NCBI Taxonomy" id="452529"/>
    <lineage>
        <taxon>Bacteria</taxon>
        <taxon>Bacillati</taxon>
        <taxon>Actinomycetota</taxon>
        <taxon>Actinomycetes</taxon>
        <taxon>Kitasatosporales</taxon>
        <taxon>Streptomycetaceae</taxon>
        <taxon>Streptomyces</taxon>
    </lineage>
</organism>
<dbReference type="EMBL" id="CP109109">
    <property type="protein sequence ID" value="WSB95742.1"/>
    <property type="molecule type" value="Genomic_DNA"/>
</dbReference>
<evidence type="ECO:0000313" key="2">
    <source>
        <dbReference type="Proteomes" id="UP001348369"/>
    </source>
</evidence>
<gene>
    <name evidence="1" type="ORF">OG835_00975</name>
</gene>
<keyword evidence="2" id="KW-1185">Reference proteome</keyword>
<evidence type="ECO:0000313" key="1">
    <source>
        <dbReference type="EMBL" id="WSB95742.1"/>
    </source>
</evidence>
<proteinExistence type="predicted"/>
<protein>
    <submittedName>
        <fullName evidence="1">Uncharacterized protein</fullName>
    </submittedName>
</protein>
<dbReference type="Proteomes" id="UP001348369">
    <property type="component" value="Chromosome"/>
</dbReference>
<reference evidence="1" key="1">
    <citation type="submission" date="2022-10" db="EMBL/GenBank/DDBJ databases">
        <title>The complete genomes of actinobacterial strains from the NBC collection.</title>
        <authorList>
            <person name="Joergensen T.S."/>
            <person name="Alvarez Arevalo M."/>
            <person name="Sterndorff E.B."/>
            <person name="Faurdal D."/>
            <person name="Vuksanovic O."/>
            <person name="Mourched A.-S."/>
            <person name="Charusanti P."/>
            <person name="Shaw S."/>
            <person name="Blin K."/>
            <person name="Weber T."/>
        </authorList>
    </citation>
    <scope>NUCLEOTIDE SEQUENCE</scope>
    <source>
        <strain evidence="1">NBC 01771</strain>
    </source>
</reference>